<evidence type="ECO:0000259" key="2">
    <source>
        <dbReference type="PROSITE" id="PS51071"/>
    </source>
</evidence>
<dbReference type="STRING" id="1672749.BJF92_15525"/>
<dbReference type="Proteomes" id="UP000186143">
    <property type="component" value="Unassembled WGS sequence"/>
</dbReference>
<dbReference type="SUPFAM" id="SSF46689">
    <property type="entry name" value="Homeodomain-like"/>
    <property type="match status" value="1"/>
</dbReference>
<dbReference type="Pfam" id="PF01418">
    <property type="entry name" value="HTH_6"/>
    <property type="match status" value="1"/>
</dbReference>
<name>A0A1Q9ALX6_9HYPH</name>
<dbReference type="InterPro" id="IPR047640">
    <property type="entry name" value="RpiR-like"/>
</dbReference>
<evidence type="ECO:0000313" key="4">
    <source>
        <dbReference type="Proteomes" id="UP000186143"/>
    </source>
</evidence>
<dbReference type="AlphaFoldDB" id="A0A1Q9ALX6"/>
<reference evidence="3 4" key="1">
    <citation type="submission" date="2016-09" db="EMBL/GenBank/DDBJ databases">
        <title>Rhizobium sp. nov., a novel species isolated from the rice rhizosphere.</title>
        <authorList>
            <person name="Zhao J."/>
            <person name="Zhang X."/>
        </authorList>
    </citation>
    <scope>NUCLEOTIDE SEQUENCE [LARGE SCALE GENOMIC DNA]</scope>
    <source>
        <strain evidence="3 4">MH17</strain>
    </source>
</reference>
<comment type="caution">
    <text evidence="3">The sequence shown here is derived from an EMBL/GenBank/DDBJ whole genome shotgun (WGS) entry which is preliminary data.</text>
</comment>
<feature type="region of interest" description="Disordered" evidence="1">
    <location>
        <begin position="1"/>
        <end position="34"/>
    </location>
</feature>
<dbReference type="GO" id="GO:0003700">
    <property type="term" value="F:DNA-binding transcription factor activity"/>
    <property type="evidence" value="ECO:0007669"/>
    <property type="project" value="InterPro"/>
</dbReference>
<dbReference type="PANTHER" id="PTHR30514:SF18">
    <property type="entry name" value="RPIR-FAMILY TRANSCRIPTIONAL REGULATOR"/>
    <property type="match status" value="1"/>
</dbReference>
<dbReference type="GO" id="GO:0097367">
    <property type="term" value="F:carbohydrate derivative binding"/>
    <property type="evidence" value="ECO:0007669"/>
    <property type="project" value="InterPro"/>
</dbReference>
<dbReference type="Gene3D" id="1.10.10.10">
    <property type="entry name" value="Winged helix-like DNA-binding domain superfamily/Winged helix DNA-binding domain"/>
    <property type="match status" value="1"/>
</dbReference>
<dbReference type="InterPro" id="IPR036388">
    <property type="entry name" value="WH-like_DNA-bd_sf"/>
</dbReference>
<dbReference type="PROSITE" id="PS51071">
    <property type="entry name" value="HTH_RPIR"/>
    <property type="match status" value="1"/>
</dbReference>
<proteinExistence type="predicted"/>
<dbReference type="GO" id="GO:1901135">
    <property type="term" value="P:carbohydrate derivative metabolic process"/>
    <property type="evidence" value="ECO:0007669"/>
    <property type="project" value="InterPro"/>
</dbReference>
<dbReference type="RefSeq" id="WP_075634020.1">
    <property type="nucleotide sequence ID" value="NZ_MKIO01000022.1"/>
</dbReference>
<dbReference type="SUPFAM" id="SSF53697">
    <property type="entry name" value="SIS domain"/>
    <property type="match status" value="1"/>
</dbReference>
<sequence length="293" mass="31650">MTTTRQPLGGNSVHSGLNGTVESESTPSSQKPPDTFEALHQSILMRQARLPKRLAAVAKYIIDTPDAVALGSVASVAAQSRVAPSTLVRFAQLLGYEGFSQLQDVVREGVRGRYAKRLGRSIRESDTRIGHPENDLLNRTALAVHLSIETVCESIDRAAMIKAAELVKTARCVFIHASAEMRPLAEFFRNCLASVKIRSILFVGSDIDFLKLISGDDLLVVAEHSKMKETPVTASSLLDRAVPFIVFTDTEVSLSKSRAAASLKVVETSEAGLLRVAAGTAILETIALYSLDF</sequence>
<dbReference type="PANTHER" id="PTHR30514">
    <property type="entry name" value="GLUCOKINASE"/>
    <property type="match status" value="1"/>
</dbReference>
<dbReference type="Gene3D" id="3.40.50.10490">
    <property type="entry name" value="Glucose-6-phosphate isomerase like protein, domain 1"/>
    <property type="match status" value="1"/>
</dbReference>
<feature type="compositionally biased region" description="Polar residues" evidence="1">
    <location>
        <begin position="12"/>
        <end position="32"/>
    </location>
</feature>
<protein>
    <recommendedName>
        <fullName evidence="2">HTH rpiR-type domain-containing protein</fullName>
    </recommendedName>
</protein>
<evidence type="ECO:0000313" key="3">
    <source>
        <dbReference type="EMBL" id="OLP56301.1"/>
    </source>
</evidence>
<dbReference type="InterPro" id="IPR009057">
    <property type="entry name" value="Homeodomain-like_sf"/>
</dbReference>
<dbReference type="GO" id="GO:0003677">
    <property type="term" value="F:DNA binding"/>
    <property type="evidence" value="ECO:0007669"/>
    <property type="project" value="InterPro"/>
</dbReference>
<feature type="domain" description="HTH rpiR-type" evidence="2">
    <location>
        <begin position="37"/>
        <end position="113"/>
    </location>
</feature>
<evidence type="ECO:0000256" key="1">
    <source>
        <dbReference type="SAM" id="MobiDB-lite"/>
    </source>
</evidence>
<dbReference type="InterPro" id="IPR046348">
    <property type="entry name" value="SIS_dom_sf"/>
</dbReference>
<accession>A0A1Q9ALX6</accession>
<gene>
    <name evidence="3" type="ORF">BJF92_15525</name>
</gene>
<dbReference type="InterPro" id="IPR000281">
    <property type="entry name" value="HTH_RpiR"/>
</dbReference>
<organism evidence="3 4">
    <name type="scientific">Xaviernesmea rhizosphaerae</name>
    <dbReference type="NCBI Taxonomy" id="1672749"/>
    <lineage>
        <taxon>Bacteria</taxon>
        <taxon>Pseudomonadati</taxon>
        <taxon>Pseudomonadota</taxon>
        <taxon>Alphaproteobacteria</taxon>
        <taxon>Hyphomicrobiales</taxon>
        <taxon>Rhizobiaceae</taxon>
        <taxon>Rhizobium/Agrobacterium group</taxon>
        <taxon>Xaviernesmea</taxon>
    </lineage>
</organism>
<dbReference type="EMBL" id="MKIO01000022">
    <property type="protein sequence ID" value="OLP56301.1"/>
    <property type="molecule type" value="Genomic_DNA"/>
</dbReference>